<name>A0A1G2U3E7_9BACT</name>
<dbReference type="EMBL" id="MHWE01000019">
    <property type="protein sequence ID" value="OHB03352.1"/>
    <property type="molecule type" value="Genomic_DNA"/>
</dbReference>
<evidence type="ECO:0000313" key="2">
    <source>
        <dbReference type="Proteomes" id="UP000176800"/>
    </source>
</evidence>
<reference evidence="1 2" key="1">
    <citation type="journal article" date="2016" name="Nat. Commun.">
        <title>Thousands of microbial genomes shed light on interconnected biogeochemical processes in an aquifer system.</title>
        <authorList>
            <person name="Anantharaman K."/>
            <person name="Brown C.T."/>
            <person name="Hug L.A."/>
            <person name="Sharon I."/>
            <person name="Castelle C.J."/>
            <person name="Probst A.J."/>
            <person name="Thomas B.C."/>
            <person name="Singh A."/>
            <person name="Wilkins M.J."/>
            <person name="Karaoz U."/>
            <person name="Brodie E.L."/>
            <person name="Williams K.H."/>
            <person name="Hubbard S.S."/>
            <person name="Banfield J.F."/>
        </authorList>
    </citation>
    <scope>NUCLEOTIDE SEQUENCE [LARGE SCALE GENOMIC DNA]</scope>
</reference>
<protein>
    <submittedName>
        <fullName evidence="1">Uncharacterized protein</fullName>
    </submittedName>
</protein>
<dbReference type="Proteomes" id="UP000176800">
    <property type="component" value="Unassembled WGS sequence"/>
</dbReference>
<sequence length="71" mass="8030">MVPRNTTSPAVRDPPALFIIVTLEKTAPERQVEDTPSSYYYSKPAEFVKQILIKIHPIPKNGSNEPFFINS</sequence>
<organism evidence="1 2">
    <name type="scientific">Candidatus Zambryskibacteria bacterium RIFCSPLOWO2_01_FULL_45_21</name>
    <dbReference type="NCBI Taxonomy" id="1802761"/>
    <lineage>
        <taxon>Bacteria</taxon>
        <taxon>Candidatus Zambryskiibacteriota</taxon>
    </lineage>
</organism>
<gene>
    <name evidence="1" type="ORF">A3B14_00375</name>
</gene>
<proteinExistence type="predicted"/>
<evidence type="ECO:0000313" key="1">
    <source>
        <dbReference type="EMBL" id="OHB03352.1"/>
    </source>
</evidence>
<comment type="caution">
    <text evidence="1">The sequence shown here is derived from an EMBL/GenBank/DDBJ whole genome shotgun (WGS) entry which is preliminary data.</text>
</comment>
<accession>A0A1G2U3E7</accession>
<dbReference type="AlphaFoldDB" id="A0A1G2U3E7"/>